<organism evidence="4 10">
    <name type="scientific">Biomphalaria glabrata</name>
    <name type="common">Bloodfluke planorb</name>
    <name type="synonym">Freshwater snail</name>
    <dbReference type="NCBI Taxonomy" id="6526"/>
    <lineage>
        <taxon>Eukaryota</taxon>
        <taxon>Metazoa</taxon>
        <taxon>Spiralia</taxon>
        <taxon>Lophotrochozoa</taxon>
        <taxon>Mollusca</taxon>
        <taxon>Gastropoda</taxon>
        <taxon>Heterobranchia</taxon>
        <taxon>Euthyneura</taxon>
        <taxon>Panpulmonata</taxon>
        <taxon>Hygrophila</taxon>
        <taxon>Lymnaeoidea</taxon>
        <taxon>Planorbidae</taxon>
        <taxon>Biomphalaria</taxon>
    </lineage>
</organism>
<feature type="domain" description="Methyltransferase" evidence="3">
    <location>
        <begin position="87"/>
        <end position="314"/>
    </location>
</feature>
<keyword evidence="2" id="KW-1133">Transmembrane helix</keyword>
<dbReference type="Pfam" id="PF13383">
    <property type="entry name" value="Methyltransf_22"/>
    <property type="match status" value="1"/>
</dbReference>
<evidence type="ECO:0000313" key="13">
    <source>
        <dbReference type="RefSeq" id="XP_055868223.1"/>
    </source>
</evidence>
<protein>
    <submittedName>
        <fullName evidence="5 6">Uncharacterized protein LOC106073954</fullName>
    </submittedName>
</protein>
<dbReference type="RefSeq" id="XP_055868221.1">
    <property type="nucleotide sequence ID" value="XM_056012246.1"/>
</dbReference>
<evidence type="ECO:0000313" key="8">
    <source>
        <dbReference type="RefSeq" id="XP_055868218.1"/>
    </source>
</evidence>
<dbReference type="InterPro" id="IPR025714">
    <property type="entry name" value="Methyltranfer_dom"/>
</dbReference>
<gene>
    <name evidence="5 6 7 8 9 10 11 12 13" type="primary">LOC106073954</name>
</gene>
<dbReference type="RefSeq" id="XP_055868217.1">
    <property type="nucleotide sequence ID" value="XM_056012242.1"/>
</dbReference>
<evidence type="ECO:0000313" key="12">
    <source>
        <dbReference type="RefSeq" id="XP_055868222.1"/>
    </source>
</evidence>
<dbReference type="InterPro" id="IPR026913">
    <property type="entry name" value="METTL24"/>
</dbReference>
<dbReference type="RefSeq" id="XP_055868220.1">
    <property type="nucleotide sequence ID" value="XM_056012245.1"/>
</dbReference>
<keyword evidence="2" id="KW-0812">Transmembrane</keyword>
<dbReference type="RefSeq" id="XP_055868223.1">
    <property type="nucleotide sequence ID" value="XM_056012248.1"/>
</dbReference>
<reference evidence="5 6" key="1">
    <citation type="submission" date="2025-04" db="UniProtKB">
        <authorList>
            <consortium name="RefSeq"/>
        </authorList>
    </citation>
    <scope>IDENTIFICATION</scope>
</reference>
<evidence type="ECO:0000313" key="11">
    <source>
        <dbReference type="RefSeq" id="XP_055868221.1"/>
    </source>
</evidence>
<evidence type="ECO:0000259" key="3">
    <source>
        <dbReference type="Pfam" id="PF13383"/>
    </source>
</evidence>
<name>A0A9W2YZZ2_BIOGL</name>
<dbReference type="RefSeq" id="XP_055868215.1">
    <property type="nucleotide sequence ID" value="XM_056012240.1"/>
</dbReference>
<dbReference type="RefSeq" id="XP_055868222.1">
    <property type="nucleotide sequence ID" value="XM_056012247.1"/>
</dbReference>
<feature type="compositionally biased region" description="Polar residues" evidence="1">
    <location>
        <begin position="62"/>
        <end position="72"/>
    </location>
</feature>
<dbReference type="OMA" id="APIRKMP"/>
<dbReference type="RefSeq" id="XP_055868218.1">
    <property type="nucleotide sequence ID" value="XM_056012243.1"/>
</dbReference>
<dbReference type="Proteomes" id="UP001165740">
    <property type="component" value="Chromosome 15"/>
</dbReference>
<accession>A0A9W2YZZ2</accession>
<evidence type="ECO:0000313" key="6">
    <source>
        <dbReference type="RefSeq" id="XP_055868216.1"/>
    </source>
</evidence>
<evidence type="ECO:0000313" key="7">
    <source>
        <dbReference type="RefSeq" id="XP_055868217.1"/>
    </source>
</evidence>
<dbReference type="AlphaFoldDB" id="A0A9W2YZZ2"/>
<dbReference type="SUPFAM" id="SSF53335">
    <property type="entry name" value="S-adenosyl-L-methionine-dependent methyltransferases"/>
    <property type="match status" value="1"/>
</dbReference>
<dbReference type="PANTHER" id="PTHR32026:SF10">
    <property type="entry name" value="METHYLTRANSFERASE-LIKE PROTEIN 24-RELATED"/>
    <property type="match status" value="1"/>
</dbReference>
<dbReference type="OrthoDB" id="10006218at2759"/>
<evidence type="ECO:0000313" key="9">
    <source>
        <dbReference type="RefSeq" id="XP_055868219.1"/>
    </source>
</evidence>
<evidence type="ECO:0000256" key="1">
    <source>
        <dbReference type="SAM" id="MobiDB-lite"/>
    </source>
</evidence>
<evidence type="ECO:0000256" key="2">
    <source>
        <dbReference type="SAM" id="Phobius"/>
    </source>
</evidence>
<dbReference type="RefSeq" id="XP_055868219.1">
    <property type="nucleotide sequence ID" value="XM_056012244.1"/>
</dbReference>
<proteinExistence type="predicted"/>
<feature type="transmembrane region" description="Helical" evidence="2">
    <location>
        <begin position="5"/>
        <end position="26"/>
    </location>
</feature>
<evidence type="ECO:0000313" key="4">
    <source>
        <dbReference type="Proteomes" id="UP001165740"/>
    </source>
</evidence>
<dbReference type="GeneID" id="106073954"/>
<dbReference type="PANTHER" id="PTHR32026">
    <property type="entry name" value="METHYLTRANSFERASE-LIKE PROTEIN 24"/>
    <property type="match status" value="1"/>
</dbReference>
<evidence type="ECO:0000313" key="5">
    <source>
        <dbReference type="RefSeq" id="XP_055868215.1"/>
    </source>
</evidence>
<dbReference type="RefSeq" id="XP_055868216.1">
    <property type="nucleotide sequence ID" value="XM_056012241.1"/>
</dbReference>
<evidence type="ECO:0000313" key="10">
    <source>
        <dbReference type="RefSeq" id="XP_055868220.1"/>
    </source>
</evidence>
<sequence length="338" mass="38450">MSTRVVNTIAIVACVVIAVLVTLHLLPGTLTCVSQTSDDTQKANVRIQELTNELHKFKSLVDTGSQRQQKSGLPNIPRDSPPAHENFVEDLGSGPLKLVREKGYAHDLVTLELDKLTDEELLMTMHSYVDNIDVLCRRKFRMGNLGDGGWEVCDDPDVRPRDPCIVYSFGINNDFSFDDDVANVYGCHVYSFDPSMTNMPEVTNRSEKVHFHRIGLDGRTYVNAINWPLYTLQDIRKKLGHQRDAIDVIKIDIENSEWPAIPEMAESGAFDKVKQLLLEYHVEKTDRNFLLPKLKAIQLVEKAGFKKFYAHKNPACIFSVKGFPVVRTKCYELHYLKR</sequence>
<keyword evidence="4" id="KW-1185">Reference proteome</keyword>
<feature type="region of interest" description="Disordered" evidence="1">
    <location>
        <begin position="61"/>
        <end position="85"/>
    </location>
</feature>
<dbReference type="InterPro" id="IPR029063">
    <property type="entry name" value="SAM-dependent_MTases_sf"/>
</dbReference>
<keyword evidence="2" id="KW-0472">Membrane</keyword>